<dbReference type="InterPro" id="IPR004046">
    <property type="entry name" value="GST_C"/>
</dbReference>
<name>A0A194WU94_MOLSC</name>
<keyword evidence="3" id="KW-0808">Transferase</keyword>
<dbReference type="KEGG" id="psco:LY89DRAFT_710070"/>
<gene>
    <name evidence="3" type="ORF">LY89DRAFT_710070</name>
</gene>
<dbReference type="Proteomes" id="UP000070700">
    <property type="component" value="Unassembled WGS sequence"/>
</dbReference>
<keyword evidence="4" id="KW-1185">Reference proteome</keyword>
<dbReference type="RefSeq" id="XP_018065886.1">
    <property type="nucleotide sequence ID" value="XM_018217805.1"/>
</dbReference>
<dbReference type="GO" id="GO:0016740">
    <property type="term" value="F:transferase activity"/>
    <property type="evidence" value="ECO:0007669"/>
    <property type="project" value="UniProtKB-KW"/>
</dbReference>
<feature type="domain" description="GST C-terminal" evidence="2">
    <location>
        <begin position="79"/>
        <end position="224"/>
    </location>
</feature>
<evidence type="ECO:0000313" key="4">
    <source>
        <dbReference type="Proteomes" id="UP000070700"/>
    </source>
</evidence>
<dbReference type="Pfam" id="PF14497">
    <property type="entry name" value="GST_C_3"/>
    <property type="match status" value="1"/>
</dbReference>
<dbReference type="InParanoid" id="A0A194WU94"/>
<evidence type="ECO:0000256" key="1">
    <source>
        <dbReference type="ARBA" id="ARBA00007409"/>
    </source>
</evidence>
<dbReference type="SUPFAM" id="SSF47616">
    <property type="entry name" value="GST C-terminal domain-like"/>
    <property type="match status" value="1"/>
</dbReference>
<accession>A0A194WU94</accession>
<dbReference type="EMBL" id="KQ947426">
    <property type="protein sequence ID" value="KUJ11531.1"/>
    <property type="molecule type" value="Genomic_DNA"/>
</dbReference>
<dbReference type="InterPro" id="IPR036249">
    <property type="entry name" value="Thioredoxin-like_sf"/>
</dbReference>
<dbReference type="STRING" id="149040.A0A194WU94"/>
<dbReference type="PANTHER" id="PTHR44051">
    <property type="entry name" value="GLUTATHIONE S-TRANSFERASE-RELATED"/>
    <property type="match status" value="1"/>
</dbReference>
<dbReference type="InterPro" id="IPR010987">
    <property type="entry name" value="Glutathione-S-Trfase_C-like"/>
</dbReference>
<proteinExistence type="inferred from homology"/>
<dbReference type="InterPro" id="IPR036282">
    <property type="entry name" value="Glutathione-S-Trfase_C_sf"/>
</dbReference>
<evidence type="ECO:0000313" key="3">
    <source>
        <dbReference type="EMBL" id="KUJ11531.1"/>
    </source>
</evidence>
<dbReference type="PROSITE" id="PS50405">
    <property type="entry name" value="GST_CTER"/>
    <property type="match status" value="1"/>
</dbReference>
<sequence>MPTQEQDFKVTIHWLESSRAQRVLVLLEELNLKYDIQAYKRDKDGLAPSELQNIHPLGKSPTVVIETPNEQPLVLAESATEEWMRFRYFSHYIEGSLMSLLGIAAVIRNIQNAPVPFFIKPITRMISGKISESFLDPNFKRHFNFLESQLASSPNHGEYLARENLTVADIMIVFPLQAAIEWAGLSKGTHPKLHDYLQRMAARESSRKAEKRIVEATGSFKPVF</sequence>
<dbReference type="OrthoDB" id="2098326at2759"/>
<dbReference type="FunCoup" id="A0A194WU94">
    <property type="interactions" value="130"/>
</dbReference>
<dbReference type="AlphaFoldDB" id="A0A194WU94"/>
<comment type="similarity">
    <text evidence="1">Belongs to the GST superfamily.</text>
</comment>
<evidence type="ECO:0000259" key="2">
    <source>
        <dbReference type="PROSITE" id="PS50405"/>
    </source>
</evidence>
<reference evidence="3 4" key="1">
    <citation type="submission" date="2015-10" db="EMBL/GenBank/DDBJ databases">
        <title>Full genome of DAOMC 229536 Phialocephala scopiformis, a fungal endophyte of spruce producing the potent anti-insectan compound rugulosin.</title>
        <authorList>
            <consortium name="DOE Joint Genome Institute"/>
            <person name="Walker A.K."/>
            <person name="Frasz S.L."/>
            <person name="Seifert K.A."/>
            <person name="Miller J.D."/>
            <person name="Mondo S.J."/>
            <person name="Labutti K."/>
            <person name="Lipzen A."/>
            <person name="Dockter R."/>
            <person name="Kennedy M."/>
            <person name="Grigoriev I.V."/>
            <person name="Spatafora J.W."/>
        </authorList>
    </citation>
    <scope>NUCLEOTIDE SEQUENCE [LARGE SCALE GENOMIC DNA]</scope>
    <source>
        <strain evidence="3 4">CBS 120377</strain>
    </source>
</reference>
<organism evidence="3 4">
    <name type="scientific">Mollisia scopiformis</name>
    <name type="common">Conifer needle endophyte fungus</name>
    <name type="synonym">Phialocephala scopiformis</name>
    <dbReference type="NCBI Taxonomy" id="149040"/>
    <lineage>
        <taxon>Eukaryota</taxon>
        <taxon>Fungi</taxon>
        <taxon>Dikarya</taxon>
        <taxon>Ascomycota</taxon>
        <taxon>Pezizomycotina</taxon>
        <taxon>Leotiomycetes</taxon>
        <taxon>Helotiales</taxon>
        <taxon>Mollisiaceae</taxon>
        <taxon>Mollisia</taxon>
    </lineage>
</organism>
<dbReference type="Pfam" id="PF13409">
    <property type="entry name" value="GST_N_2"/>
    <property type="match status" value="1"/>
</dbReference>
<dbReference type="GeneID" id="28827531"/>
<dbReference type="Gene3D" id="3.40.30.10">
    <property type="entry name" value="Glutaredoxin"/>
    <property type="match status" value="1"/>
</dbReference>
<dbReference type="SUPFAM" id="SSF52833">
    <property type="entry name" value="Thioredoxin-like"/>
    <property type="match status" value="1"/>
</dbReference>
<dbReference type="InterPro" id="IPR004045">
    <property type="entry name" value="Glutathione_S-Trfase_N"/>
</dbReference>
<dbReference type="Gene3D" id="1.20.1050.10">
    <property type="match status" value="1"/>
</dbReference>
<protein>
    <submittedName>
        <fullName evidence="3">Putative glutathione S-transferase</fullName>
    </submittedName>
</protein>
<dbReference type="PANTHER" id="PTHR44051:SF9">
    <property type="entry name" value="GLUTATHIONE S-TRANSFERASE 1"/>
    <property type="match status" value="1"/>
</dbReference>
<dbReference type="CDD" id="cd03189">
    <property type="entry name" value="GST_C_GTT1_like"/>
    <property type="match status" value="1"/>
</dbReference>